<evidence type="ECO:0000313" key="2">
    <source>
        <dbReference type="EMBL" id="MCS5734708.1"/>
    </source>
</evidence>
<dbReference type="CDD" id="cd19162">
    <property type="entry name" value="AKR_FDH"/>
    <property type="match status" value="1"/>
</dbReference>
<proteinExistence type="predicted"/>
<keyword evidence="3" id="KW-1185">Reference proteome</keyword>
<dbReference type="SUPFAM" id="SSF51430">
    <property type="entry name" value="NAD(P)-linked oxidoreductase"/>
    <property type="match status" value="1"/>
</dbReference>
<evidence type="ECO:0000259" key="1">
    <source>
        <dbReference type="Pfam" id="PF00248"/>
    </source>
</evidence>
<dbReference type="PANTHER" id="PTHR42686">
    <property type="entry name" value="GH17980P-RELATED"/>
    <property type="match status" value="1"/>
</dbReference>
<dbReference type="Proteomes" id="UP001165586">
    <property type="component" value="Unassembled WGS sequence"/>
</dbReference>
<dbReference type="EMBL" id="JANLCJ010000004">
    <property type="protein sequence ID" value="MCS5734708.1"/>
    <property type="molecule type" value="Genomic_DNA"/>
</dbReference>
<sequence length="320" mass="34489">MTRPLPVRALAGTPITVTELGFGAASLGNLYRETSDAEARAAVDRAWERGIRLFDTAPHYGLGLSERRLGEALAAHPRDDYVLSTKVGCLLVPNEHPTGRDADFVVPDALRRQWDFSRDGILRSLDQSLARLGTDRIDIVYAHDPDQFGERAAWDAAETLTELRDQGVIGARGVGTNDASQLAELFAADAIDVAMLAGRYTLLEQESALAALEAAVAHAKSVVAVAVFNSGLLATDRPAPDARYDYGPVPDELRARAIALAERCEAFGVTLPQAAIAFPLTHPAVVNVTLGMRTAAQVDRNADLYERRVPPEVWAAVTDL</sequence>
<dbReference type="InterPro" id="IPR036812">
    <property type="entry name" value="NAD(P)_OxRdtase_dom_sf"/>
</dbReference>
<dbReference type="RefSeq" id="WP_259539574.1">
    <property type="nucleotide sequence ID" value="NZ_JANLCJ010000004.1"/>
</dbReference>
<dbReference type="PANTHER" id="PTHR42686:SF1">
    <property type="entry name" value="GH17980P-RELATED"/>
    <property type="match status" value="1"/>
</dbReference>
<name>A0ABT2H450_9MICO</name>
<dbReference type="InterPro" id="IPR023210">
    <property type="entry name" value="NADP_OxRdtase_dom"/>
</dbReference>
<dbReference type="InterPro" id="IPR020471">
    <property type="entry name" value="AKR"/>
</dbReference>
<gene>
    <name evidence="2" type="ORF">N1032_13270</name>
</gene>
<dbReference type="Pfam" id="PF00248">
    <property type="entry name" value="Aldo_ket_red"/>
    <property type="match status" value="1"/>
</dbReference>
<dbReference type="Gene3D" id="3.20.20.100">
    <property type="entry name" value="NADP-dependent oxidoreductase domain"/>
    <property type="match status" value="1"/>
</dbReference>
<organism evidence="2 3">
    <name type="scientific">Herbiconiux daphne</name>
    <dbReference type="NCBI Taxonomy" id="2970914"/>
    <lineage>
        <taxon>Bacteria</taxon>
        <taxon>Bacillati</taxon>
        <taxon>Actinomycetota</taxon>
        <taxon>Actinomycetes</taxon>
        <taxon>Micrococcales</taxon>
        <taxon>Microbacteriaceae</taxon>
        <taxon>Herbiconiux</taxon>
    </lineage>
</organism>
<feature type="domain" description="NADP-dependent oxidoreductase" evidence="1">
    <location>
        <begin position="19"/>
        <end position="319"/>
    </location>
</feature>
<dbReference type="InterPro" id="IPR044477">
    <property type="entry name" value="FDH-like"/>
</dbReference>
<evidence type="ECO:0000313" key="3">
    <source>
        <dbReference type="Proteomes" id="UP001165586"/>
    </source>
</evidence>
<reference evidence="2" key="1">
    <citation type="submission" date="2022-08" db="EMBL/GenBank/DDBJ databases">
        <authorList>
            <person name="Deng Y."/>
            <person name="Han X.-F."/>
            <person name="Zhang Y.-Q."/>
        </authorList>
    </citation>
    <scope>NUCLEOTIDE SEQUENCE</scope>
    <source>
        <strain evidence="2">CPCC 203386</strain>
    </source>
</reference>
<comment type="caution">
    <text evidence="2">The sequence shown here is derived from an EMBL/GenBank/DDBJ whole genome shotgun (WGS) entry which is preliminary data.</text>
</comment>
<accession>A0ABT2H450</accession>
<protein>
    <submittedName>
        <fullName evidence="2">Aldo/keto reductase</fullName>
    </submittedName>
</protein>